<dbReference type="GO" id="GO:0003677">
    <property type="term" value="F:DNA binding"/>
    <property type="evidence" value="ECO:0007669"/>
    <property type="project" value="UniProtKB-KW"/>
</dbReference>
<dbReference type="Pfam" id="PF01420">
    <property type="entry name" value="Methylase_S"/>
    <property type="match status" value="1"/>
</dbReference>
<evidence type="ECO:0000256" key="2">
    <source>
        <dbReference type="ARBA" id="ARBA00022747"/>
    </source>
</evidence>
<evidence type="ECO:0000313" key="6">
    <source>
        <dbReference type="Proteomes" id="UP000289794"/>
    </source>
</evidence>
<name>A0A4P6LVD6_9FIRM</name>
<organism evidence="5 6">
    <name type="scientific">Blautia producta</name>
    <dbReference type="NCBI Taxonomy" id="33035"/>
    <lineage>
        <taxon>Bacteria</taxon>
        <taxon>Bacillati</taxon>
        <taxon>Bacillota</taxon>
        <taxon>Clostridia</taxon>
        <taxon>Lachnospirales</taxon>
        <taxon>Lachnospiraceae</taxon>
        <taxon>Blautia</taxon>
    </lineage>
</organism>
<dbReference type="AlphaFoldDB" id="A0A4P6LVD6"/>
<dbReference type="InterPro" id="IPR052021">
    <property type="entry name" value="Type-I_RS_S_subunit"/>
</dbReference>
<dbReference type="RefSeq" id="WP_130179717.1">
    <property type="nucleotide sequence ID" value="NZ_CP035945.1"/>
</dbReference>
<dbReference type="Gene3D" id="3.90.220.20">
    <property type="entry name" value="DNA methylase specificity domains"/>
    <property type="match status" value="1"/>
</dbReference>
<gene>
    <name evidence="5" type="primary">hsdS</name>
    <name evidence="5" type="ORF">PMF13cell1_00522</name>
</gene>
<keyword evidence="2" id="KW-0680">Restriction system</keyword>
<feature type="domain" description="Type I restriction modification DNA specificity" evidence="4">
    <location>
        <begin position="4"/>
        <end position="178"/>
    </location>
</feature>
<accession>A0A4P6LVD6</accession>
<protein>
    <submittedName>
        <fullName evidence="5">Type-1 restriction enzyme EcoKI specificity protein</fullName>
    </submittedName>
</protein>
<keyword evidence="3" id="KW-0238">DNA-binding</keyword>
<evidence type="ECO:0000259" key="4">
    <source>
        <dbReference type="Pfam" id="PF01420"/>
    </source>
</evidence>
<dbReference type="GO" id="GO:0009307">
    <property type="term" value="P:DNA restriction-modification system"/>
    <property type="evidence" value="ECO:0007669"/>
    <property type="project" value="UniProtKB-KW"/>
</dbReference>
<dbReference type="InterPro" id="IPR000055">
    <property type="entry name" value="Restrct_endonuc_typeI_TRD"/>
</dbReference>
<dbReference type="EMBL" id="CP035945">
    <property type="protein sequence ID" value="QBE95023.1"/>
    <property type="molecule type" value="Genomic_DNA"/>
</dbReference>
<dbReference type="Proteomes" id="UP000289794">
    <property type="component" value="Chromosome"/>
</dbReference>
<dbReference type="SUPFAM" id="SSF116734">
    <property type="entry name" value="DNA methylase specificity domain"/>
    <property type="match status" value="1"/>
</dbReference>
<proteinExistence type="inferred from homology"/>
<dbReference type="KEGG" id="bpro:PMF13cell1_00522"/>
<reference evidence="5 6" key="1">
    <citation type="submission" date="2019-01" db="EMBL/GenBank/DDBJ databases">
        <title>PMF-metabolizing Aryl O-demethylase.</title>
        <authorList>
            <person name="Kim M."/>
        </authorList>
    </citation>
    <scope>NUCLEOTIDE SEQUENCE [LARGE SCALE GENOMIC DNA]</scope>
    <source>
        <strain evidence="5 6">PMF1</strain>
    </source>
</reference>
<evidence type="ECO:0000256" key="3">
    <source>
        <dbReference type="ARBA" id="ARBA00023125"/>
    </source>
</evidence>
<evidence type="ECO:0000256" key="1">
    <source>
        <dbReference type="ARBA" id="ARBA00010923"/>
    </source>
</evidence>
<evidence type="ECO:0000313" key="5">
    <source>
        <dbReference type="EMBL" id="QBE95023.1"/>
    </source>
</evidence>
<comment type="similarity">
    <text evidence="1">Belongs to the type-I restriction system S methylase family.</text>
</comment>
<dbReference type="PANTHER" id="PTHR30408:SF12">
    <property type="entry name" value="TYPE I RESTRICTION ENZYME MJAVIII SPECIFICITY SUBUNIT"/>
    <property type="match status" value="1"/>
</dbReference>
<sequence>MQKKIKLSELGQFKNGLNFSKIDVEKPCKMIGVSNFSNYLFPKYTELDSIDSSLVPKEFLLEDGDIVFVRSNGNKNLVGRSMYISNSSEKITFSGFCIRFRPDKEKVNPLFLFYLLRAPGCRKQYSYSQQTNITNLSQDVLGGVSVILPSLEKQKVMAEMLYKLDLKIENNNAINDNLPYQSSMVA</sequence>
<dbReference type="PANTHER" id="PTHR30408">
    <property type="entry name" value="TYPE-1 RESTRICTION ENZYME ECOKI SPECIFICITY PROTEIN"/>
    <property type="match status" value="1"/>
</dbReference>
<dbReference type="InterPro" id="IPR044946">
    <property type="entry name" value="Restrct_endonuc_typeI_TRD_sf"/>
</dbReference>